<dbReference type="Pfam" id="PF13649">
    <property type="entry name" value="Methyltransf_25"/>
    <property type="match status" value="1"/>
</dbReference>
<dbReference type="Proteomes" id="UP001211711">
    <property type="component" value="Unassembled WGS sequence"/>
</dbReference>
<feature type="domain" description="Methyltransferase" evidence="2">
    <location>
        <begin position="47"/>
        <end position="137"/>
    </location>
</feature>
<keyword evidence="3" id="KW-0489">Methyltransferase</keyword>
<name>A0ABT4ZRX3_9CYAN</name>
<dbReference type="Gene3D" id="3.40.50.150">
    <property type="entry name" value="Vaccinia Virus protein VP39"/>
    <property type="match status" value="1"/>
</dbReference>
<evidence type="ECO:0000313" key="4">
    <source>
        <dbReference type="Proteomes" id="UP001211711"/>
    </source>
</evidence>
<keyword evidence="1" id="KW-0808">Transferase</keyword>
<proteinExistence type="predicted"/>
<dbReference type="InterPro" id="IPR041698">
    <property type="entry name" value="Methyltransf_25"/>
</dbReference>
<dbReference type="EMBL" id="JAQMTI010000147">
    <property type="protein sequence ID" value="MDB9442153.1"/>
    <property type="molecule type" value="Genomic_DNA"/>
</dbReference>
<accession>A0ABT4ZRX3</accession>
<protein>
    <submittedName>
        <fullName evidence="3">Class I SAM-dependent methyltransferase</fullName>
    </submittedName>
</protein>
<gene>
    <name evidence="3" type="ORF">PN497_12390</name>
</gene>
<reference evidence="3 4" key="1">
    <citation type="submission" date="2023-01" db="EMBL/GenBank/DDBJ databases">
        <title>Genomes from the Australian National Cyanobacteria Reference Collection.</title>
        <authorList>
            <person name="Willis A."/>
            <person name="Lee E.M.F."/>
        </authorList>
    </citation>
    <scope>NUCLEOTIDE SEQUENCE [LARGE SCALE GENOMIC DNA]</scope>
    <source>
        <strain evidence="3 4">CS-549</strain>
    </source>
</reference>
<dbReference type="GO" id="GO:0008168">
    <property type="term" value="F:methyltransferase activity"/>
    <property type="evidence" value="ECO:0007669"/>
    <property type="project" value="UniProtKB-KW"/>
</dbReference>
<dbReference type="GO" id="GO:0032259">
    <property type="term" value="P:methylation"/>
    <property type="evidence" value="ECO:0007669"/>
    <property type="project" value="UniProtKB-KW"/>
</dbReference>
<dbReference type="PANTHER" id="PTHR43861">
    <property type="entry name" value="TRANS-ACONITATE 2-METHYLTRANSFERASE-RELATED"/>
    <property type="match status" value="1"/>
</dbReference>
<dbReference type="SUPFAM" id="SSF53335">
    <property type="entry name" value="S-adenosyl-L-methionine-dependent methyltransferases"/>
    <property type="match status" value="1"/>
</dbReference>
<keyword evidence="4" id="KW-1185">Reference proteome</keyword>
<dbReference type="CDD" id="cd02440">
    <property type="entry name" value="AdoMet_MTases"/>
    <property type="match status" value="1"/>
</dbReference>
<evidence type="ECO:0000259" key="2">
    <source>
        <dbReference type="Pfam" id="PF13649"/>
    </source>
</evidence>
<evidence type="ECO:0000313" key="3">
    <source>
        <dbReference type="EMBL" id="MDB9442153.1"/>
    </source>
</evidence>
<organism evidence="3 4">
    <name type="scientific">Sphaerospermopsis kisseleviana CS-549</name>
    <dbReference type="NCBI Taxonomy" id="3021783"/>
    <lineage>
        <taxon>Bacteria</taxon>
        <taxon>Bacillati</taxon>
        <taxon>Cyanobacteriota</taxon>
        <taxon>Cyanophyceae</taxon>
        <taxon>Nostocales</taxon>
        <taxon>Aphanizomenonaceae</taxon>
        <taxon>Sphaerospermopsis</taxon>
        <taxon>Sphaerospermopsis kisseleviana</taxon>
    </lineage>
</organism>
<sequence length="209" mass="23962">MPQITQGIRSILSIPFFYSLFQKILGQNRAYNILIKNYIRTNSGDRILDIGCGPADLLSYLPQVEYIGFDASEKYISDAKKRYGNQGTFICELVTSDNLTYREYFDIVVVFGVLHHLDDIEAEKLFKLAHTALKPGGRLVAVEPCYTENQSPIARWIISKDRGQNVRDEKGYLNLGYNFFPPPHTSCNIRHDLLRIPYTHIIIECIKPD</sequence>
<dbReference type="InterPro" id="IPR029063">
    <property type="entry name" value="SAM-dependent_MTases_sf"/>
</dbReference>
<evidence type="ECO:0000256" key="1">
    <source>
        <dbReference type="ARBA" id="ARBA00022679"/>
    </source>
</evidence>
<comment type="caution">
    <text evidence="3">The sequence shown here is derived from an EMBL/GenBank/DDBJ whole genome shotgun (WGS) entry which is preliminary data.</text>
</comment>
<dbReference type="RefSeq" id="WP_096571425.1">
    <property type="nucleotide sequence ID" value="NZ_JAQMTI010000147.1"/>
</dbReference>